<dbReference type="SUPFAM" id="SSF53474">
    <property type="entry name" value="alpha/beta-Hydrolases"/>
    <property type="match status" value="1"/>
</dbReference>
<organism evidence="2 3">
    <name type="scientific">Spirosoma montaniterrae</name>
    <dbReference type="NCBI Taxonomy" id="1178516"/>
    <lineage>
        <taxon>Bacteria</taxon>
        <taxon>Pseudomonadati</taxon>
        <taxon>Bacteroidota</taxon>
        <taxon>Cytophagia</taxon>
        <taxon>Cytophagales</taxon>
        <taxon>Cytophagaceae</taxon>
        <taxon>Spirosoma</taxon>
    </lineage>
</organism>
<evidence type="ECO:0000313" key="2">
    <source>
        <dbReference type="EMBL" id="AQG78129.1"/>
    </source>
</evidence>
<dbReference type="KEGG" id="smon:AWR27_01435"/>
<dbReference type="PANTHER" id="PTHR48098">
    <property type="entry name" value="ENTEROCHELIN ESTERASE-RELATED"/>
    <property type="match status" value="1"/>
</dbReference>
<sequence length="316" mass="35795">MHSRCLLFCLLILLSLSAPAQSRRRAQLTTPQNNGPVPVVTAPQARLLESMVFNSSLLNQTVKYSIYFPPDYYISNRRYPVVYLLHGYGDNETGWVQYGEADRIVDDKIRSGELPPMIIVMPDGGKSFYINDYQAKLRYEDMFVQEFVQHIDATYRTRTQRQYRGISGLSMGGFGSLVLAMHHPELFGSCAALSASARTDEMFMAITDERYNQVFAPVFSGPTTGQDRLTVTWKRNSPVTLARSAPEGDLSRVRWYIDCGDDDALSPGNATLHIALTERKIPHEYRVRNGAHTWDYWRTALPDALKFISDSFIGND</sequence>
<keyword evidence="3" id="KW-1185">Reference proteome</keyword>
<reference evidence="2 3" key="1">
    <citation type="submission" date="2016-01" db="EMBL/GenBank/DDBJ databases">
        <authorList>
            <person name="Oliw E.H."/>
        </authorList>
    </citation>
    <scope>NUCLEOTIDE SEQUENCE [LARGE SCALE GENOMIC DNA]</scope>
    <source>
        <strain evidence="2 3">DY10</strain>
    </source>
</reference>
<evidence type="ECO:0000313" key="3">
    <source>
        <dbReference type="Proteomes" id="UP000187941"/>
    </source>
</evidence>
<keyword evidence="1" id="KW-0732">Signal</keyword>
<gene>
    <name evidence="2" type="ORF">AWR27_01435</name>
</gene>
<dbReference type="GO" id="GO:0016747">
    <property type="term" value="F:acyltransferase activity, transferring groups other than amino-acyl groups"/>
    <property type="evidence" value="ECO:0007669"/>
    <property type="project" value="TreeGrafter"/>
</dbReference>
<dbReference type="STRING" id="1178516.AWR27_01435"/>
<dbReference type="Proteomes" id="UP000187941">
    <property type="component" value="Chromosome"/>
</dbReference>
<dbReference type="EMBL" id="CP014263">
    <property type="protein sequence ID" value="AQG78129.1"/>
    <property type="molecule type" value="Genomic_DNA"/>
</dbReference>
<name>A0A1P9WRY7_9BACT</name>
<dbReference type="PANTHER" id="PTHR48098:SF1">
    <property type="entry name" value="DIACYLGLYCEROL ACYLTRANSFERASE_MYCOLYLTRANSFERASE AG85A"/>
    <property type="match status" value="1"/>
</dbReference>
<dbReference type="Pfam" id="PF00756">
    <property type="entry name" value="Esterase"/>
    <property type="match status" value="1"/>
</dbReference>
<dbReference type="InterPro" id="IPR029058">
    <property type="entry name" value="AB_hydrolase_fold"/>
</dbReference>
<feature type="signal peptide" evidence="1">
    <location>
        <begin position="1"/>
        <end position="20"/>
    </location>
</feature>
<feature type="chain" id="PRO_5012681779" evidence="1">
    <location>
        <begin position="21"/>
        <end position="316"/>
    </location>
</feature>
<protein>
    <submittedName>
        <fullName evidence="2">Esterase</fullName>
    </submittedName>
</protein>
<accession>A0A1P9WRY7</accession>
<evidence type="ECO:0000256" key="1">
    <source>
        <dbReference type="SAM" id="SignalP"/>
    </source>
</evidence>
<dbReference type="InterPro" id="IPR000801">
    <property type="entry name" value="Esterase-like"/>
</dbReference>
<dbReference type="OrthoDB" id="9803578at2"/>
<dbReference type="RefSeq" id="WP_077129551.1">
    <property type="nucleotide sequence ID" value="NZ_CP014263.1"/>
</dbReference>
<dbReference type="Gene3D" id="3.40.50.1820">
    <property type="entry name" value="alpha/beta hydrolase"/>
    <property type="match status" value="1"/>
</dbReference>
<dbReference type="AlphaFoldDB" id="A0A1P9WRY7"/>
<proteinExistence type="predicted"/>
<dbReference type="InterPro" id="IPR050583">
    <property type="entry name" value="Mycobacterial_A85_antigen"/>
</dbReference>